<dbReference type="EMBL" id="CP040330">
    <property type="protein sequence ID" value="QCS43993.1"/>
    <property type="molecule type" value="Genomic_DNA"/>
</dbReference>
<comment type="subcellular location">
    <subcellularLocation>
        <location evidence="1">Cell membrane</location>
        <topology evidence="1">Multi-pass membrane protein</topology>
    </subcellularLocation>
</comment>
<feature type="transmembrane region" description="Helical" evidence="6">
    <location>
        <begin position="232"/>
        <end position="251"/>
    </location>
</feature>
<reference evidence="9" key="1">
    <citation type="submission" date="2019-05" db="EMBL/GenBank/DDBJ databases">
        <title>Genome sequence and methylation pattern of the halophilic Archaeon Natrinema versiforme BOL5-4.</title>
        <authorList>
            <person name="DasSarma P."/>
            <person name="Anton B.P."/>
            <person name="DasSarma S.L."/>
            <person name="Martinez F.L."/>
            <person name="Guzman D."/>
            <person name="Roberts R.J."/>
            <person name="DasSarma S."/>
        </authorList>
    </citation>
    <scope>NUCLEOTIDE SEQUENCE [LARGE SCALE GENOMIC DNA]</scope>
    <source>
        <strain evidence="9">BOL5-4</strain>
    </source>
</reference>
<dbReference type="KEGG" id="nvr:FEJ81_17200"/>
<name>A0A4P8WNJ6_9EURY</name>
<feature type="transmembrane region" description="Helical" evidence="6">
    <location>
        <begin position="202"/>
        <end position="226"/>
    </location>
</feature>
<feature type="domain" description="Major facilitator superfamily (MFS) profile" evidence="7">
    <location>
        <begin position="3"/>
        <end position="382"/>
    </location>
</feature>
<keyword evidence="3 6" id="KW-0812">Transmembrane</keyword>
<evidence type="ECO:0000256" key="4">
    <source>
        <dbReference type="ARBA" id="ARBA00022989"/>
    </source>
</evidence>
<evidence type="ECO:0000256" key="2">
    <source>
        <dbReference type="ARBA" id="ARBA00022475"/>
    </source>
</evidence>
<gene>
    <name evidence="8" type="ORF">FEJ81_17200</name>
</gene>
<feature type="transmembrane region" description="Helical" evidence="6">
    <location>
        <begin position="73"/>
        <end position="91"/>
    </location>
</feature>
<keyword evidence="4 6" id="KW-1133">Transmembrane helix</keyword>
<organism evidence="8 9">
    <name type="scientific">Natrinema versiforme</name>
    <dbReference type="NCBI Taxonomy" id="88724"/>
    <lineage>
        <taxon>Archaea</taxon>
        <taxon>Methanobacteriati</taxon>
        <taxon>Methanobacteriota</taxon>
        <taxon>Stenosarchaea group</taxon>
        <taxon>Halobacteria</taxon>
        <taxon>Halobacteriales</taxon>
        <taxon>Natrialbaceae</taxon>
        <taxon>Natrinema</taxon>
    </lineage>
</organism>
<evidence type="ECO:0000256" key="1">
    <source>
        <dbReference type="ARBA" id="ARBA00004651"/>
    </source>
</evidence>
<dbReference type="OrthoDB" id="306002at2157"/>
<evidence type="ECO:0000256" key="3">
    <source>
        <dbReference type="ARBA" id="ARBA00022692"/>
    </source>
</evidence>
<evidence type="ECO:0000256" key="5">
    <source>
        <dbReference type="ARBA" id="ARBA00023136"/>
    </source>
</evidence>
<dbReference type="GeneID" id="40267047"/>
<evidence type="ECO:0000313" key="9">
    <source>
        <dbReference type="Proteomes" id="UP000302218"/>
    </source>
</evidence>
<keyword evidence="2" id="KW-1003">Cell membrane</keyword>
<protein>
    <submittedName>
        <fullName evidence="8">MFS transporter</fullName>
    </submittedName>
</protein>
<dbReference type="GO" id="GO:0022857">
    <property type="term" value="F:transmembrane transporter activity"/>
    <property type="evidence" value="ECO:0007669"/>
    <property type="project" value="InterPro"/>
</dbReference>
<accession>A0A4P8WNJ6</accession>
<dbReference type="InterPro" id="IPR020846">
    <property type="entry name" value="MFS_dom"/>
</dbReference>
<dbReference type="PANTHER" id="PTHR43124:SF3">
    <property type="entry name" value="CHLORAMPHENICOL EFFLUX PUMP RV0191"/>
    <property type="match status" value="1"/>
</dbReference>
<feature type="transmembrane region" description="Helical" evidence="6">
    <location>
        <begin position="357"/>
        <end position="377"/>
    </location>
</feature>
<dbReference type="PANTHER" id="PTHR43124">
    <property type="entry name" value="PURINE EFFLUX PUMP PBUE"/>
    <property type="match status" value="1"/>
</dbReference>
<feature type="transmembrane region" description="Helical" evidence="6">
    <location>
        <begin position="263"/>
        <end position="285"/>
    </location>
</feature>
<keyword evidence="5 6" id="KW-0472">Membrane</keyword>
<dbReference type="Pfam" id="PF07690">
    <property type="entry name" value="MFS_1"/>
    <property type="match status" value="1"/>
</dbReference>
<feature type="transmembrane region" description="Helical" evidence="6">
    <location>
        <begin position="45"/>
        <end position="66"/>
    </location>
</feature>
<dbReference type="AlphaFoldDB" id="A0A4P8WNJ6"/>
<dbReference type="Gene3D" id="1.20.1250.20">
    <property type="entry name" value="MFS general substrate transporter like domains"/>
    <property type="match status" value="1"/>
</dbReference>
<feature type="transmembrane region" description="Helical" evidence="6">
    <location>
        <begin position="291"/>
        <end position="315"/>
    </location>
</feature>
<dbReference type="InterPro" id="IPR036259">
    <property type="entry name" value="MFS_trans_sf"/>
</dbReference>
<dbReference type="InterPro" id="IPR050189">
    <property type="entry name" value="MFS_Efflux_Transporters"/>
</dbReference>
<evidence type="ECO:0000313" key="8">
    <source>
        <dbReference type="EMBL" id="QCS43993.1"/>
    </source>
</evidence>
<dbReference type="GO" id="GO:0005886">
    <property type="term" value="C:plasma membrane"/>
    <property type="evidence" value="ECO:0007669"/>
    <property type="project" value="UniProtKB-SubCell"/>
</dbReference>
<dbReference type="PROSITE" id="PS50850">
    <property type="entry name" value="MFS"/>
    <property type="match status" value="1"/>
</dbReference>
<evidence type="ECO:0000256" key="6">
    <source>
        <dbReference type="SAM" id="Phobius"/>
    </source>
</evidence>
<proteinExistence type="predicted"/>
<evidence type="ECO:0000259" key="7">
    <source>
        <dbReference type="PROSITE" id="PS50850"/>
    </source>
</evidence>
<dbReference type="InterPro" id="IPR011701">
    <property type="entry name" value="MFS"/>
</dbReference>
<sequence length="391" mass="39735">MDRARGWTIAIFLFVFGDAVAMQARGPILSELEAGFGVSEGALGLVAPAGTAGFVVAVVATGLLAGRLRMRRTLVVGVVGVACALVAMAAAPLYAVFLLALLAQGAAAGAFRGVDRVVLSHLHAARRGRVYTAYALVWAVGAVAGPQLVSAVLSVADWRAVFVVIALCFVPTAVAAGRLELPSMSAERSLSRAALADLLRRPSVVGACVGMLLVGAVEGIMFTWLAYYAGEFYATATANLLLSTYLLAYIPARFGYTLAVDRVPYLALLFVAVLPAIPALAVAFSGTTGPVLFLAVFVAGAGLSSGFPILAAYAVEAAPSYTGPLNALTTGATYAGIATAPAAVGALAELYGIGRALWLAVAIAGALLVTIGATWLWTGTATAPTVATASD</sequence>
<dbReference type="Proteomes" id="UP000302218">
    <property type="component" value="Chromosome"/>
</dbReference>
<dbReference type="SUPFAM" id="SSF103473">
    <property type="entry name" value="MFS general substrate transporter"/>
    <property type="match status" value="1"/>
</dbReference>
<feature type="transmembrane region" description="Helical" evidence="6">
    <location>
        <begin position="160"/>
        <end position="181"/>
    </location>
</feature>
<feature type="transmembrane region" description="Helical" evidence="6">
    <location>
        <begin position="131"/>
        <end position="154"/>
    </location>
</feature>
<dbReference type="RefSeq" id="WP_138246443.1">
    <property type="nucleotide sequence ID" value="NZ_CP040330.1"/>
</dbReference>
<feature type="transmembrane region" description="Helical" evidence="6">
    <location>
        <begin position="327"/>
        <end position="351"/>
    </location>
</feature>